<dbReference type="InterPro" id="IPR018253">
    <property type="entry name" value="DnaJ_domain_CS"/>
</dbReference>
<feature type="region of interest" description="Disordered" evidence="1">
    <location>
        <begin position="324"/>
        <end position="522"/>
    </location>
</feature>
<feature type="compositionally biased region" description="Basic and acidic residues" evidence="1">
    <location>
        <begin position="443"/>
        <end position="459"/>
    </location>
</feature>
<proteinExistence type="evidence at transcript level"/>
<feature type="compositionally biased region" description="Basic and acidic residues" evidence="1">
    <location>
        <begin position="472"/>
        <end position="495"/>
    </location>
</feature>
<evidence type="ECO:0000313" key="3">
    <source>
        <dbReference type="EMBL" id="QIE48434.1"/>
    </source>
</evidence>
<feature type="domain" description="J" evidence="2">
    <location>
        <begin position="11"/>
        <end position="82"/>
    </location>
</feature>
<name>A0A6G6FQC0_9APHY</name>
<feature type="region of interest" description="Disordered" evidence="1">
    <location>
        <begin position="269"/>
        <end position="304"/>
    </location>
</feature>
<reference evidence="3" key="1">
    <citation type="journal article" date="2019" name="J. For. Res.">
        <title>Expression and analysis of zinc finger family gene in Lenzites gibbosa.</title>
        <authorList>
            <person name="Zhang J."/>
            <person name="Chi Y."/>
            <person name="Li S."/>
            <person name="Zhang J."/>
            <person name="Chen J."/>
        </authorList>
    </citation>
    <scope>NUCLEOTIDE SEQUENCE</scope>
    <source>
        <strain evidence="3">ZnF27</strain>
    </source>
</reference>
<evidence type="ECO:0000259" key="2">
    <source>
        <dbReference type="PROSITE" id="PS50076"/>
    </source>
</evidence>
<dbReference type="PROSITE" id="PS50076">
    <property type="entry name" value="DNAJ_2"/>
    <property type="match status" value="1"/>
</dbReference>
<dbReference type="InterPro" id="IPR036869">
    <property type="entry name" value="J_dom_sf"/>
</dbReference>
<dbReference type="SMART" id="SM00271">
    <property type="entry name" value="DnaJ"/>
    <property type="match status" value="1"/>
</dbReference>
<dbReference type="GO" id="GO:0051082">
    <property type="term" value="F:unfolded protein binding"/>
    <property type="evidence" value="ECO:0007669"/>
    <property type="project" value="TreeGrafter"/>
</dbReference>
<dbReference type="PANTHER" id="PTHR43948:SF14">
    <property type="entry name" value="PROTEIN DNAJ, PUTATIVE-RELATED"/>
    <property type="match status" value="1"/>
</dbReference>
<dbReference type="GO" id="GO:0005634">
    <property type="term" value="C:nucleus"/>
    <property type="evidence" value="ECO:0007669"/>
    <property type="project" value="TreeGrafter"/>
</dbReference>
<dbReference type="PRINTS" id="PR00625">
    <property type="entry name" value="JDOMAIN"/>
</dbReference>
<organism evidence="3">
    <name type="scientific">Trametes gibbosa</name>
    <dbReference type="NCBI Taxonomy" id="160864"/>
    <lineage>
        <taxon>Eukaryota</taxon>
        <taxon>Fungi</taxon>
        <taxon>Dikarya</taxon>
        <taxon>Basidiomycota</taxon>
        <taxon>Agaricomycotina</taxon>
        <taxon>Agaricomycetes</taxon>
        <taxon>Polyporales</taxon>
        <taxon>Polyporaceae</taxon>
        <taxon>Trametes</taxon>
    </lineage>
</organism>
<protein>
    <recommendedName>
        <fullName evidence="2">J domain-containing protein</fullName>
    </recommendedName>
</protein>
<feature type="compositionally biased region" description="Basic and acidic residues" evidence="1">
    <location>
        <begin position="275"/>
        <end position="286"/>
    </location>
</feature>
<sequence>MATPTATASTTLYQVLGIDKNASQEEIRKAYRRRALQTHPDRLPQNATAAEKKAAEEQFRMVNNAYEVLNNEENRKLYDKHHIWPPPTDDPDYTHNANRSAFRNETYSNDPFLASPFTSRSRRGFTFSDPFELFNSLFGDLHREFDSDPFFAGTPFFHSPFDDPFFRTPFNDPFFRSSLVGPIFGGSLLGGSPFSALMGGPMFPQIEGGSSRVYSSRTEAIGQNGQWVSRSQMTRTMNGRTEVITKRIDAQGNDHTTYASPEGERYTINGVEQPSSRRIETPRRSETVPQPRHAPRPITNVLPQPASDYVNQLMPAQPYNVPTVDSAYTKAPPPDAYLARSHSRDSRHNNHRSWTSADEPPRRGYTTRTSPPSAHPPADTPVNGHTRHVGFDSDNAEHAIPNLPPTPNPPSAVARASERPHGGYDPVPRVSTRGYDAGGSDAYMRHPPRESEYGHHSRENGTLYHHTHRSVSRHDSREYYPDRERERAREREREPIPAVAPEQQPHHSHGPSAQQQRESRGW</sequence>
<dbReference type="GO" id="GO:0005737">
    <property type="term" value="C:cytoplasm"/>
    <property type="evidence" value="ECO:0007669"/>
    <property type="project" value="TreeGrafter"/>
</dbReference>
<dbReference type="SUPFAM" id="SSF46565">
    <property type="entry name" value="Chaperone J-domain"/>
    <property type="match status" value="1"/>
</dbReference>
<dbReference type="PROSITE" id="PS00636">
    <property type="entry name" value="DNAJ_1"/>
    <property type="match status" value="1"/>
</dbReference>
<evidence type="ECO:0000256" key="1">
    <source>
        <dbReference type="SAM" id="MobiDB-lite"/>
    </source>
</evidence>
<accession>A0A6G6FQC0</accession>
<dbReference type="GO" id="GO:0044183">
    <property type="term" value="F:protein folding chaperone"/>
    <property type="evidence" value="ECO:0007669"/>
    <property type="project" value="TreeGrafter"/>
</dbReference>
<dbReference type="Gene3D" id="1.10.287.110">
    <property type="entry name" value="DnaJ domain"/>
    <property type="match status" value="1"/>
</dbReference>
<dbReference type="InterPro" id="IPR001623">
    <property type="entry name" value="DnaJ_domain"/>
</dbReference>
<dbReference type="PANTHER" id="PTHR43948">
    <property type="entry name" value="DNAJ HOMOLOG SUBFAMILY B"/>
    <property type="match status" value="1"/>
</dbReference>
<dbReference type="CDD" id="cd06257">
    <property type="entry name" value="DnaJ"/>
    <property type="match status" value="1"/>
</dbReference>
<dbReference type="EMBL" id="MK805161">
    <property type="protein sequence ID" value="QIE48434.1"/>
    <property type="molecule type" value="mRNA"/>
</dbReference>
<dbReference type="AlphaFoldDB" id="A0A6G6FQC0"/>
<dbReference type="GO" id="GO:0051087">
    <property type="term" value="F:protein-folding chaperone binding"/>
    <property type="evidence" value="ECO:0007669"/>
    <property type="project" value="TreeGrafter"/>
</dbReference>
<dbReference type="Pfam" id="PF00226">
    <property type="entry name" value="DnaJ"/>
    <property type="match status" value="1"/>
</dbReference>
<dbReference type="OrthoDB" id="442087at2759"/>